<evidence type="ECO:0000256" key="6">
    <source>
        <dbReference type="ARBA" id="ARBA00023053"/>
    </source>
</evidence>
<evidence type="ECO:0000256" key="13">
    <source>
        <dbReference type="SAM" id="Phobius"/>
    </source>
</evidence>
<dbReference type="OMA" id="CEITHAV"/>
<protein>
    <submittedName>
        <fullName evidence="14">Uncharacterized protein</fullName>
    </submittedName>
</protein>
<dbReference type="GO" id="GO:0015280">
    <property type="term" value="F:ligand-gated sodium channel activity"/>
    <property type="evidence" value="ECO:0007669"/>
    <property type="project" value="TreeGrafter"/>
</dbReference>
<dbReference type="Proteomes" id="UP000275408">
    <property type="component" value="Unassembled WGS sequence"/>
</dbReference>
<dbReference type="OrthoDB" id="5987228at2759"/>
<dbReference type="PANTHER" id="PTHR11690:SF300">
    <property type="entry name" value="PICKPOCKET PROTEIN 19"/>
    <property type="match status" value="1"/>
</dbReference>
<organism evidence="14 15">
    <name type="scientific">Pocillopora damicornis</name>
    <name type="common">Cauliflower coral</name>
    <name type="synonym">Millepora damicornis</name>
    <dbReference type="NCBI Taxonomy" id="46731"/>
    <lineage>
        <taxon>Eukaryota</taxon>
        <taxon>Metazoa</taxon>
        <taxon>Cnidaria</taxon>
        <taxon>Anthozoa</taxon>
        <taxon>Hexacorallia</taxon>
        <taxon>Scleractinia</taxon>
        <taxon>Astrocoeniina</taxon>
        <taxon>Pocilloporidae</taxon>
        <taxon>Pocillopora</taxon>
    </lineage>
</organism>
<evidence type="ECO:0000256" key="5">
    <source>
        <dbReference type="ARBA" id="ARBA00022989"/>
    </source>
</evidence>
<dbReference type="Gene3D" id="1.10.287.770">
    <property type="entry name" value="YojJ-like"/>
    <property type="match status" value="1"/>
</dbReference>
<keyword evidence="6" id="KW-0915">Sodium</keyword>
<evidence type="ECO:0000256" key="2">
    <source>
        <dbReference type="ARBA" id="ARBA00022448"/>
    </source>
</evidence>
<keyword evidence="8 13" id="KW-0472">Membrane</keyword>
<evidence type="ECO:0000313" key="14">
    <source>
        <dbReference type="EMBL" id="RMX56415.1"/>
    </source>
</evidence>
<dbReference type="Pfam" id="PF00858">
    <property type="entry name" value="ASC"/>
    <property type="match status" value="1"/>
</dbReference>
<feature type="transmembrane region" description="Helical" evidence="13">
    <location>
        <begin position="67"/>
        <end position="85"/>
    </location>
</feature>
<dbReference type="PRINTS" id="PR01078">
    <property type="entry name" value="AMINACHANNEL"/>
</dbReference>
<evidence type="ECO:0000256" key="8">
    <source>
        <dbReference type="ARBA" id="ARBA00023136"/>
    </source>
</evidence>
<evidence type="ECO:0000256" key="10">
    <source>
        <dbReference type="ARBA" id="ARBA00023303"/>
    </source>
</evidence>
<comment type="similarity">
    <text evidence="11">Belongs to the amiloride-sensitive sodium channel (TC 1.A.6) family.</text>
</comment>
<name>A0A3M6URZ7_POCDA</name>
<feature type="compositionally biased region" description="Basic and acidic residues" evidence="12">
    <location>
        <begin position="10"/>
        <end position="26"/>
    </location>
</feature>
<comment type="subcellular location">
    <subcellularLocation>
        <location evidence="1">Membrane</location>
        <topology evidence="1">Multi-pass membrane protein</topology>
    </subcellularLocation>
</comment>
<evidence type="ECO:0000313" key="15">
    <source>
        <dbReference type="Proteomes" id="UP000275408"/>
    </source>
</evidence>
<evidence type="ECO:0000256" key="3">
    <source>
        <dbReference type="ARBA" id="ARBA00022461"/>
    </source>
</evidence>
<evidence type="ECO:0000256" key="9">
    <source>
        <dbReference type="ARBA" id="ARBA00023201"/>
    </source>
</evidence>
<keyword evidence="7 11" id="KW-0406">Ion transport</keyword>
<keyword evidence="15" id="KW-1185">Reference proteome</keyword>
<proteinExistence type="inferred from homology"/>
<dbReference type="Gene3D" id="2.60.470.10">
    <property type="entry name" value="Acid-sensing ion channels like domains"/>
    <property type="match status" value="1"/>
</dbReference>
<keyword evidence="10 11" id="KW-0407">Ion channel</keyword>
<keyword evidence="9 11" id="KW-0739">Sodium transport</keyword>
<accession>A0A3M6URZ7</accession>
<dbReference type="EMBL" id="RCHS01000841">
    <property type="protein sequence ID" value="RMX56415.1"/>
    <property type="molecule type" value="Genomic_DNA"/>
</dbReference>
<evidence type="ECO:0000256" key="4">
    <source>
        <dbReference type="ARBA" id="ARBA00022692"/>
    </source>
</evidence>
<comment type="caution">
    <text evidence="14">The sequence shown here is derived from an EMBL/GenBank/DDBJ whole genome shotgun (WGS) entry which is preliminary data.</text>
</comment>
<dbReference type="GO" id="GO:0005886">
    <property type="term" value="C:plasma membrane"/>
    <property type="evidence" value="ECO:0007669"/>
    <property type="project" value="TreeGrafter"/>
</dbReference>
<sequence>MFWNTKTNSVHHDLSPDAQRTTKDETGVNEAINKNVNGRIETFKGFLLDTTLHGARFMHSESLVRRFAWTILLSVSLGFCSYMAFGTLRDYFDRPFNTRTSSRSSPKNGLTFPAVTLCNFNPLNVNRVIHVENASHDIEEVKRLKQISKVLTLSNEAFTDGFLNKFSDILSRENLESFLRLYSHQMEDMLLPNFPPTLFSCSFGGLVCGPENFTSFASFLFGQCHTFNLAQNGRPLLNAIVAGRRSGLRLLLNTQRDSYIDNPSSPLVGITVLVHDSYNFPFMDEYGFAVEPGTHTFCSIKMKKVTNLPEPYATNCTQRRLEMFRSGKSFAYSKPACLMQCRNKFVIKKCQCTMLEFHANAPVCAPNDTVICVLPTLEKFSSSKDGYRCEQDCPQPCSHVEYETSLSYAGLQKDLFVDYLSLLFNGTTNRTISTMLQHTYRPFLNMTKSEKHKYIDNNIISLDIYFKDLNYDVLEQVPMYEVWGLFASLGGNYGLFLGISALTVCEFLDFGIRKFCHKILSERKKRRRQEKCPT</sequence>
<gene>
    <name evidence="14" type="ORF">pdam_00008814</name>
</gene>
<evidence type="ECO:0000256" key="11">
    <source>
        <dbReference type="RuleBase" id="RU000679"/>
    </source>
</evidence>
<dbReference type="AlphaFoldDB" id="A0A3M6URZ7"/>
<evidence type="ECO:0000256" key="7">
    <source>
        <dbReference type="ARBA" id="ARBA00023065"/>
    </source>
</evidence>
<reference evidence="14 15" key="1">
    <citation type="journal article" date="2018" name="Sci. Rep.">
        <title>Comparative analysis of the Pocillopora damicornis genome highlights role of immune system in coral evolution.</title>
        <authorList>
            <person name="Cunning R."/>
            <person name="Bay R.A."/>
            <person name="Gillette P."/>
            <person name="Baker A.C."/>
            <person name="Traylor-Knowles N."/>
        </authorList>
    </citation>
    <scope>NUCLEOTIDE SEQUENCE [LARGE SCALE GENOMIC DNA]</scope>
    <source>
        <strain evidence="14">RSMAS</strain>
        <tissue evidence="14">Whole animal</tissue>
    </source>
</reference>
<feature type="region of interest" description="Disordered" evidence="12">
    <location>
        <begin position="1"/>
        <end position="26"/>
    </location>
</feature>
<keyword evidence="3 11" id="KW-0894">Sodium channel</keyword>
<evidence type="ECO:0000256" key="12">
    <source>
        <dbReference type="SAM" id="MobiDB-lite"/>
    </source>
</evidence>
<keyword evidence="5 13" id="KW-1133">Transmembrane helix</keyword>
<keyword evidence="2 11" id="KW-0813">Transport</keyword>
<evidence type="ECO:0000256" key="1">
    <source>
        <dbReference type="ARBA" id="ARBA00004141"/>
    </source>
</evidence>
<dbReference type="PANTHER" id="PTHR11690">
    <property type="entry name" value="AMILORIDE-SENSITIVE SODIUM CHANNEL-RELATED"/>
    <property type="match status" value="1"/>
</dbReference>
<dbReference type="InterPro" id="IPR001873">
    <property type="entry name" value="ENaC"/>
</dbReference>
<keyword evidence="4 11" id="KW-0812">Transmembrane</keyword>